<feature type="transmembrane region" description="Helical" evidence="17">
    <location>
        <begin position="20"/>
        <end position="40"/>
    </location>
</feature>
<feature type="domain" description="Response regulatory" evidence="19">
    <location>
        <begin position="548"/>
        <end position="664"/>
    </location>
</feature>
<dbReference type="Gene3D" id="6.10.340.10">
    <property type="match status" value="1"/>
</dbReference>
<dbReference type="Pfam" id="PF00672">
    <property type="entry name" value="HAMP"/>
    <property type="match status" value="1"/>
</dbReference>
<reference evidence="21" key="1">
    <citation type="journal article" date="2021" name="Antonie Van Leeuwenhoek">
        <title>Draft genome and description of Waterburya agarophytonicola gen. nov. sp. nov. (Pleurocapsales, Cyanobacteria): a seaweed symbiont.</title>
        <authorList>
            <person name="Bonthond G."/>
            <person name="Shalygin S."/>
            <person name="Bayer T."/>
            <person name="Weinberger F."/>
        </authorList>
    </citation>
    <scope>NUCLEOTIDE SEQUENCE</scope>
    <source>
        <strain evidence="21">KI4</strain>
    </source>
</reference>
<dbReference type="CDD" id="cd17546">
    <property type="entry name" value="REC_hyHK_CKI1_RcsC-like"/>
    <property type="match status" value="1"/>
</dbReference>
<evidence type="ECO:0000256" key="13">
    <source>
        <dbReference type="ARBA" id="ARBA00023136"/>
    </source>
</evidence>
<dbReference type="InterPro" id="IPR003594">
    <property type="entry name" value="HATPase_dom"/>
</dbReference>
<comment type="similarity">
    <text evidence="3">In the N-terminal section; belongs to the phytochrome family.</text>
</comment>
<evidence type="ECO:0000313" key="22">
    <source>
        <dbReference type="Proteomes" id="UP000729733"/>
    </source>
</evidence>
<keyword evidence="12" id="KW-0902">Two-component regulatory system</keyword>
<dbReference type="PANTHER" id="PTHR45339:SF3">
    <property type="entry name" value="HISTIDINE KINASE"/>
    <property type="match status" value="1"/>
</dbReference>
<dbReference type="GO" id="GO:0000155">
    <property type="term" value="F:phosphorelay sensor kinase activity"/>
    <property type="evidence" value="ECO:0007669"/>
    <property type="project" value="InterPro"/>
</dbReference>
<evidence type="ECO:0000256" key="10">
    <source>
        <dbReference type="ARBA" id="ARBA00022840"/>
    </source>
</evidence>
<evidence type="ECO:0000256" key="16">
    <source>
        <dbReference type="SAM" id="Coils"/>
    </source>
</evidence>
<dbReference type="GO" id="GO:0016020">
    <property type="term" value="C:membrane"/>
    <property type="evidence" value="ECO:0007669"/>
    <property type="project" value="UniProtKB-SubCell"/>
</dbReference>
<dbReference type="SMART" id="SM00388">
    <property type="entry name" value="HisKA"/>
    <property type="match status" value="1"/>
</dbReference>
<keyword evidence="9" id="KW-0418">Kinase</keyword>
<dbReference type="Pfam" id="PF02518">
    <property type="entry name" value="HATPase_c"/>
    <property type="match status" value="1"/>
</dbReference>
<keyword evidence="5 15" id="KW-0597">Phosphoprotein</keyword>
<dbReference type="RefSeq" id="WP_229641289.1">
    <property type="nucleotide sequence ID" value="NZ_JADWDC010000038.1"/>
</dbReference>
<evidence type="ECO:0000256" key="3">
    <source>
        <dbReference type="ARBA" id="ARBA00006402"/>
    </source>
</evidence>
<dbReference type="CDD" id="cd06225">
    <property type="entry name" value="HAMP"/>
    <property type="match status" value="1"/>
</dbReference>
<keyword evidence="7 17" id="KW-0812">Transmembrane</keyword>
<evidence type="ECO:0000256" key="6">
    <source>
        <dbReference type="ARBA" id="ARBA00022679"/>
    </source>
</evidence>
<protein>
    <recommendedName>
        <fullName evidence="14">Circadian input-output histidine kinase CikA</fullName>
        <ecNumber evidence="4">2.7.13.3</ecNumber>
    </recommendedName>
</protein>
<evidence type="ECO:0000313" key="21">
    <source>
        <dbReference type="EMBL" id="MCC0178221.1"/>
    </source>
</evidence>
<dbReference type="FunFam" id="1.10.287.130:FF:000004">
    <property type="entry name" value="Ethylene receptor 1"/>
    <property type="match status" value="1"/>
</dbReference>
<dbReference type="InterPro" id="IPR036097">
    <property type="entry name" value="HisK_dim/P_sf"/>
</dbReference>
<evidence type="ECO:0000256" key="1">
    <source>
        <dbReference type="ARBA" id="ARBA00000085"/>
    </source>
</evidence>
<keyword evidence="10" id="KW-0067">ATP-binding</keyword>
<dbReference type="FunFam" id="3.30.565.10:FF:000010">
    <property type="entry name" value="Sensor histidine kinase RcsC"/>
    <property type="match status" value="1"/>
</dbReference>
<dbReference type="InterPro" id="IPR011006">
    <property type="entry name" value="CheY-like_superfamily"/>
</dbReference>
<dbReference type="Gene3D" id="3.40.50.2300">
    <property type="match status" value="1"/>
</dbReference>
<dbReference type="InterPro" id="IPR036890">
    <property type="entry name" value="HATPase_C_sf"/>
</dbReference>
<keyword evidence="13 17" id="KW-0472">Membrane</keyword>
<feature type="domain" description="Histidine kinase" evidence="18">
    <location>
        <begin position="298"/>
        <end position="523"/>
    </location>
</feature>
<gene>
    <name evidence="21" type="ORF">I4641_14665</name>
</gene>
<dbReference type="EC" id="2.7.13.3" evidence="4"/>
<dbReference type="PROSITE" id="PS50885">
    <property type="entry name" value="HAMP"/>
    <property type="match status" value="1"/>
</dbReference>
<evidence type="ECO:0000256" key="17">
    <source>
        <dbReference type="SAM" id="Phobius"/>
    </source>
</evidence>
<dbReference type="PROSITE" id="PS50109">
    <property type="entry name" value="HIS_KIN"/>
    <property type="match status" value="1"/>
</dbReference>
<feature type="domain" description="HAMP" evidence="20">
    <location>
        <begin position="196"/>
        <end position="248"/>
    </location>
</feature>
<evidence type="ECO:0000256" key="11">
    <source>
        <dbReference type="ARBA" id="ARBA00022989"/>
    </source>
</evidence>
<name>A0A964BSW9_9CYAN</name>
<dbReference type="SUPFAM" id="SSF55874">
    <property type="entry name" value="ATPase domain of HSP90 chaperone/DNA topoisomerase II/histidine kinase"/>
    <property type="match status" value="1"/>
</dbReference>
<dbReference type="InterPro" id="IPR004358">
    <property type="entry name" value="Sig_transdc_His_kin-like_C"/>
</dbReference>
<dbReference type="SUPFAM" id="SSF52172">
    <property type="entry name" value="CheY-like"/>
    <property type="match status" value="1"/>
</dbReference>
<dbReference type="SUPFAM" id="SSF47384">
    <property type="entry name" value="Homodimeric domain of signal transducing histidine kinase"/>
    <property type="match status" value="1"/>
</dbReference>
<dbReference type="PRINTS" id="PR00344">
    <property type="entry name" value="BCTRLSENSOR"/>
</dbReference>
<evidence type="ECO:0000256" key="15">
    <source>
        <dbReference type="PROSITE-ProRule" id="PRU00169"/>
    </source>
</evidence>
<dbReference type="InterPro" id="IPR001789">
    <property type="entry name" value="Sig_transdc_resp-reg_receiver"/>
</dbReference>
<evidence type="ECO:0000256" key="7">
    <source>
        <dbReference type="ARBA" id="ARBA00022692"/>
    </source>
</evidence>
<evidence type="ECO:0000256" key="5">
    <source>
        <dbReference type="ARBA" id="ARBA00022553"/>
    </source>
</evidence>
<evidence type="ECO:0000256" key="4">
    <source>
        <dbReference type="ARBA" id="ARBA00012438"/>
    </source>
</evidence>
<dbReference type="AlphaFoldDB" id="A0A964BSW9"/>
<evidence type="ECO:0000259" key="19">
    <source>
        <dbReference type="PROSITE" id="PS50110"/>
    </source>
</evidence>
<dbReference type="InterPro" id="IPR003660">
    <property type="entry name" value="HAMP_dom"/>
</dbReference>
<organism evidence="21 22">
    <name type="scientific">Waterburya agarophytonicola KI4</name>
    <dbReference type="NCBI Taxonomy" id="2874699"/>
    <lineage>
        <taxon>Bacteria</taxon>
        <taxon>Bacillati</taxon>
        <taxon>Cyanobacteriota</taxon>
        <taxon>Cyanophyceae</taxon>
        <taxon>Pleurocapsales</taxon>
        <taxon>Hyellaceae</taxon>
        <taxon>Waterburya</taxon>
        <taxon>Waterburya agarophytonicola</taxon>
    </lineage>
</organism>
<dbReference type="Proteomes" id="UP000729733">
    <property type="component" value="Unassembled WGS sequence"/>
</dbReference>
<evidence type="ECO:0000256" key="8">
    <source>
        <dbReference type="ARBA" id="ARBA00022741"/>
    </source>
</evidence>
<evidence type="ECO:0000256" key="2">
    <source>
        <dbReference type="ARBA" id="ARBA00004370"/>
    </source>
</evidence>
<dbReference type="EMBL" id="JADWDC010000038">
    <property type="protein sequence ID" value="MCC0178221.1"/>
    <property type="molecule type" value="Genomic_DNA"/>
</dbReference>
<evidence type="ECO:0000259" key="18">
    <source>
        <dbReference type="PROSITE" id="PS50109"/>
    </source>
</evidence>
<keyword evidence="11 17" id="KW-1133">Transmembrane helix</keyword>
<dbReference type="InterPro" id="IPR005467">
    <property type="entry name" value="His_kinase_dom"/>
</dbReference>
<dbReference type="SUPFAM" id="SSF158472">
    <property type="entry name" value="HAMP domain-like"/>
    <property type="match status" value="1"/>
</dbReference>
<feature type="transmembrane region" description="Helical" evidence="17">
    <location>
        <begin position="177"/>
        <end position="195"/>
    </location>
</feature>
<dbReference type="Pfam" id="PF00072">
    <property type="entry name" value="Response_reg"/>
    <property type="match status" value="1"/>
</dbReference>
<dbReference type="SMART" id="SM00448">
    <property type="entry name" value="REC"/>
    <property type="match status" value="1"/>
</dbReference>
<dbReference type="GO" id="GO:0005524">
    <property type="term" value="F:ATP binding"/>
    <property type="evidence" value="ECO:0007669"/>
    <property type="project" value="UniProtKB-KW"/>
</dbReference>
<dbReference type="Gene3D" id="3.30.565.10">
    <property type="entry name" value="Histidine kinase-like ATPase, C-terminal domain"/>
    <property type="match status" value="1"/>
</dbReference>
<dbReference type="SMART" id="SM00387">
    <property type="entry name" value="HATPase_c"/>
    <property type="match status" value="1"/>
</dbReference>
<feature type="modified residue" description="4-aspartylphosphate" evidence="15">
    <location>
        <position position="597"/>
    </location>
</feature>
<evidence type="ECO:0000259" key="20">
    <source>
        <dbReference type="PROSITE" id="PS50885"/>
    </source>
</evidence>
<keyword evidence="22" id="KW-1185">Reference proteome</keyword>
<sequence length="756" mass="84867">MSWSQQIKRELQISLGAKLTLAMTSLVLLSLIFATTVSLYQNQKIFRQQLEQQADMLLNTLSVSTVDSLTSGDTELIQNIIDQLREQEIILCSRVYQSEGIEIAITQVHHRDELSSIANSWKTKMLQSKTTILDWYSDRLIAGKSIEVDNKILGAIVVELSTATLEQKLAVEKKQSFTLAVIIAITIGIIAYCWSRSITEPLNQMITATQYLASGALDRQLQITSNDEFAVLARTFNFMASELNKTVKDLEFRAEALHQSETDASDRALELRKTLEELEDAKAIAEKANRAKSMFLSNMSHELRTPLNGILGYAQILKRDRTLTAKQEHGLNIIYDSGNHLLTLINDILDLSRIEARKLKLYPTEIHCQSFFQSIGDLIRLQAIEKGILFECALSPDLPVGIEADEKRLRQVLLNLLGNAVKFTDRGKVTLEVSISSSQNPTKSCQKTLCFHVIDTGSGINPQQLKKIFQPFEQVGNMKKREAGSGLGLAISRNLVTLMGGQISVTSKPNQGSNFWFDVTFPTVETAAMPNFLEPKRQVIGYQGKQQTILVVDDQKQNRQVILNLLEPLGFKIILGKDGQEEIDLAQKHQPDCILTDVVMPVKDGLEAVKEIRTIPSIKDTIIIAISASVLKSDRHQSRIAGCEAFLSKPFQEEQLLTLLQKHLKLKWIYEEVELSTSDPEKSLSSQLKSQTSTPPKEEIEVLYELAMLGSMKKISERADYLEELDDRYADLANQLRSLAQGFKEKAIVDLIEQYL</sequence>
<accession>A0A964BSW9</accession>
<evidence type="ECO:0000256" key="14">
    <source>
        <dbReference type="ARBA" id="ARBA00074306"/>
    </source>
</evidence>
<evidence type="ECO:0000256" key="9">
    <source>
        <dbReference type="ARBA" id="ARBA00022777"/>
    </source>
</evidence>
<dbReference type="PANTHER" id="PTHR45339">
    <property type="entry name" value="HYBRID SIGNAL TRANSDUCTION HISTIDINE KINASE J"/>
    <property type="match status" value="1"/>
</dbReference>
<dbReference type="SMART" id="SM00304">
    <property type="entry name" value="HAMP"/>
    <property type="match status" value="1"/>
</dbReference>
<feature type="coiled-coil region" evidence="16">
    <location>
        <begin position="261"/>
        <end position="291"/>
    </location>
</feature>
<evidence type="ECO:0000256" key="12">
    <source>
        <dbReference type="ARBA" id="ARBA00023012"/>
    </source>
</evidence>
<comment type="caution">
    <text evidence="21">The sequence shown here is derived from an EMBL/GenBank/DDBJ whole genome shotgun (WGS) entry which is preliminary data.</text>
</comment>
<proteinExistence type="inferred from homology"/>
<comment type="subcellular location">
    <subcellularLocation>
        <location evidence="2">Membrane</location>
    </subcellularLocation>
</comment>
<keyword evidence="8" id="KW-0547">Nucleotide-binding</keyword>
<dbReference type="CDD" id="cd00082">
    <property type="entry name" value="HisKA"/>
    <property type="match status" value="1"/>
</dbReference>
<dbReference type="CDD" id="cd16922">
    <property type="entry name" value="HATPase_EvgS-ArcB-TorS-like"/>
    <property type="match status" value="1"/>
</dbReference>
<dbReference type="PROSITE" id="PS50110">
    <property type="entry name" value="RESPONSE_REGULATORY"/>
    <property type="match status" value="1"/>
</dbReference>
<keyword evidence="16" id="KW-0175">Coiled coil</keyword>
<comment type="catalytic activity">
    <reaction evidence="1">
        <text>ATP + protein L-histidine = ADP + protein N-phospho-L-histidine.</text>
        <dbReference type="EC" id="2.7.13.3"/>
    </reaction>
</comment>
<dbReference type="Pfam" id="PF00512">
    <property type="entry name" value="HisKA"/>
    <property type="match status" value="1"/>
</dbReference>
<keyword evidence="6" id="KW-0808">Transferase</keyword>
<dbReference type="Gene3D" id="1.10.287.130">
    <property type="match status" value="1"/>
</dbReference>
<dbReference type="InterPro" id="IPR003661">
    <property type="entry name" value="HisK_dim/P_dom"/>
</dbReference>